<reference evidence="1 2" key="1">
    <citation type="submission" date="2020-07" db="EMBL/GenBank/DDBJ databases">
        <title>Sequencing the genomes of 1000 actinobacteria strains.</title>
        <authorList>
            <person name="Klenk H.-P."/>
        </authorList>
    </citation>
    <scope>NUCLEOTIDE SEQUENCE [LARGE SCALE GENOMIC DNA]</scope>
    <source>
        <strain evidence="1 2">DSM 45763</strain>
    </source>
</reference>
<dbReference type="Proteomes" id="UP000576393">
    <property type="component" value="Unassembled WGS sequence"/>
</dbReference>
<keyword evidence="2" id="KW-1185">Reference proteome</keyword>
<protein>
    <submittedName>
        <fullName evidence="1">Uncharacterized protein</fullName>
    </submittedName>
</protein>
<proteinExistence type="predicted"/>
<evidence type="ECO:0000313" key="1">
    <source>
        <dbReference type="EMBL" id="NYF44649.1"/>
    </source>
</evidence>
<gene>
    <name evidence="1" type="ORF">HDA43_006891</name>
</gene>
<sequence length="57" mass="6055">MAETVPPAPGGGSIGKFSKVCALLRKIGPDLALRLLVGLLIELLRRAAEGRSWDDLL</sequence>
<organism evidence="1 2">
    <name type="scientific">Streptosporangium sandarakinum</name>
    <dbReference type="NCBI Taxonomy" id="1260955"/>
    <lineage>
        <taxon>Bacteria</taxon>
        <taxon>Bacillati</taxon>
        <taxon>Actinomycetota</taxon>
        <taxon>Actinomycetes</taxon>
        <taxon>Streptosporangiales</taxon>
        <taxon>Streptosporangiaceae</taxon>
        <taxon>Streptosporangium</taxon>
    </lineage>
</organism>
<dbReference type="RefSeq" id="WP_179829134.1">
    <property type="nucleotide sequence ID" value="NZ_JACCCO010000004.1"/>
</dbReference>
<comment type="caution">
    <text evidence="1">The sequence shown here is derived from an EMBL/GenBank/DDBJ whole genome shotgun (WGS) entry which is preliminary data.</text>
</comment>
<dbReference type="AlphaFoldDB" id="A0A852V854"/>
<evidence type="ECO:0000313" key="2">
    <source>
        <dbReference type="Proteomes" id="UP000576393"/>
    </source>
</evidence>
<accession>A0A852V854</accession>
<dbReference type="EMBL" id="JACCCO010000004">
    <property type="protein sequence ID" value="NYF44649.1"/>
    <property type="molecule type" value="Genomic_DNA"/>
</dbReference>
<name>A0A852V854_9ACTN</name>